<evidence type="ECO:0000313" key="2">
    <source>
        <dbReference type="EMBL" id="GLR16717.1"/>
    </source>
</evidence>
<dbReference type="EMBL" id="BSOH01000007">
    <property type="protein sequence ID" value="GLR16717.1"/>
    <property type="molecule type" value="Genomic_DNA"/>
</dbReference>
<protein>
    <recommendedName>
        <fullName evidence="4">DUF4412 domain-containing protein</fullName>
    </recommendedName>
</protein>
<dbReference type="RefSeq" id="WP_235291093.1">
    <property type="nucleotide sequence ID" value="NZ_BSOH01000007.1"/>
</dbReference>
<sequence length="290" mass="33414">MINNKIMNIKSIVTLLFLFSLAFTSNAQIDLSKIARDAKKTVNKRVDRNIDRAIDNTLDETEDVIRGKKKKKRGKNADKDDDIYYEGDGEARVIKEVNPNSFKGQFLITRDVEGAEDQSNMYTIAMQDYETVIRPLMVKKPHNLIIYNKQDETQTTINNEMYNGKALRDWISLGEEDSKKKLAVAERTDDIETIGGYIARKYIIDHRDYEGEIWFTKEIDADISVINNLLELDDLYLEPGLGFPLRMNLIYDDERTVNFAVTDIKEEADKALFDISNYQLVDMTDLEVGN</sequence>
<evidence type="ECO:0008006" key="4">
    <source>
        <dbReference type="Google" id="ProtNLM"/>
    </source>
</evidence>
<feature type="chain" id="PRO_5041330523" description="DUF4412 domain-containing protein" evidence="1">
    <location>
        <begin position="28"/>
        <end position="290"/>
    </location>
</feature>
<accession>A0AA37SNT7</accession>
<reference evidence="2" key="1">
    <citation type="journal article" date="2014" name="Int. J. Syst. Evol. Microbiol.">
        <title>Complete genome sequence of Corynebacterium casei LMG S-19264T (=DSM 44701T), isolated from a smear-ripened cheese.</title>
        <authorList>
            <consortium name="US DOE Joint Genome Institute (JGI-PGF)"/>
            <person name="Walter F."/>
            <person name="Albersmeier A."/>
            <person name="Kalinowski J."/>
            <person name="Ruckert C."/>
        </authorList>
    </citation>
    <scope>NUCLEOTIDE SEQUENCE</scope>
    <source>
        <strain evidence="2">NBRC 108769</strain>
    </source>
</reference>
<keyword evidence="3" id="KW-1185">Reference proteome</keyword>
<organism evidence="2 3">
    <name type="scientific">Portibacter lacus</name>
    <dbReference type="NCBI Taxonomy" id="1099794"/>
    <lineage>
        <taxon>Bacteria</taxon>
        <taxon>Pseudomonadati</taxon>
        <taxon>Bacteroidota</taxon>
        <taxon>Saprospiria</taxon>
        <taxon>Saprospirales</taxon>
        <taxon>Haliscomenobacteraceae</taxon>
        <taxon>Portibacter</taxon>
    </lineage>
</organism>
<dbReference type="Proteomes" id="UP001156666">
    <property type="component" value="Unassembled WGS sequence"/>
</dbReference>
<keyword evidence="1" id="KW-0732">Signal</keyword>
<proteinExistence type="predicted"/>
<dbReference type="AlphaFoldDB" id="A0AA37SNT7"/>
<reference evidence="2" key="2">
    <citation type="submission" date="2023-01" db="EMBL/GenBank/DDBJ databases">
        <title>Draft genome sequence of Portibacter lacus strain NBRC 108769.</title>
        <authorList>
            <person name="Sun Q."/>
            <person name="Mori K."/>
        </authorList>
    </citation>
    <scope>NUCLEOTIDE SEQUENCE</scope>
    <source>
        <strain evidence="2">NBRC 108769</strain>
    </source>
</reference>
<comment type="caution">
    <text evidence="2">The sequence shown here is derived from an EMBL/GenBank/DDBJ whole genome shotgun (WGS) entry which is preliminary data.</text>
</comment>
<gene>
    <name evidence="2" type="ORF">GCM10007940_13320</name>
</gene>
<name>A0AA37SNT7_9BACT</name>
<evidence type="ECO:0000313" key="3">
    <source>
        <dbReference type="Proteomes" id="UP001156666"/>
    </source>
</evidence>
<evidence type="ECO:0000256" key="1">
    <source>
        <dbReference type="SAM" id="SignalP"/>
    </source>
</evidence>
<feature type="signal peptide" evidence="1">
    <location>
        <begin position="1"/>
        <end position="27"/>
    </location>
</feature>